<dbReference type="eggNOG" id="ENOG5033BXY">
    <property type="taxonomic scope" value="Bacteria"/>
</dbReference>
<reference evidence="1 2" key="1">
    <citation type="submission" date="2011-09" db="EMBL/GenBank/DDBJ databases">
        <authorList>
            <person name="Weinstock G."/>
            <person name="Sodergren E."/>
            <person name="Clifton S."/>
            <person name="Fulton L."/>
            <person name="Fulton B."/>
            <person name="Courtney L."/>
            <person name="Fronick C."/>
            <person name="Harrison M."/>
            <person name="Strong C."/>
            <person name="Farmer C."/>
            <person name="Delahaunty K."/>
            <person name="Markovic C."/>
            <person name="Hall O."/>
            <person name="Minx P."/>
            <person name="Tomlinson C."/>
            <person name="Mitreva M."/>
            <person name="Hou S."/>
            <person name="Chen J."/>
            <person name="Wollam A."/>
            <person name="Pepin K.H."/>
            <person name="Johnson M."/>
            <person name="Bhonagiri V."/>
            <person name="Zhang X."/>
            <person name="Suruliraj S."/>
            <person name="Warren W."/>
            <person name="Chinwalla A."/>
            <person name="Mardis E.R."/>
            <person name="Wilson R.K."/>
        </authorList>
    </citation>
    <scope>NUCLEOTIDE SEQUENCE [LARGE SCALE GENOMIC DNA]</scope>
    <source>
        <strain evidence="1 2">F0439</strain>
    </source>
</reference>
<keyword evidence="2" id="KW-1185">Reference proteome</keyword>
<dbReference type="AlphaFoldDB" id="G9ZRP5"/>
<evidence type="ECO:0000313" key="2">
    <source>
        <dbReference type="Proteomes" id="UP000004625"/>
    </source>
</evidence>
<dbReference type="EMBL" id="AGEY01000184">
    <property type="protein sequence ID" value="EHL96263.1"/>
    <property type="molecule type" value="Genomic_DNA"/>
</dbReference>
<gene>
    <name evidence="1" type="ORF">HMPREF9103_02406</name>
</gene>
<proteinExistence type="predicted"/>
<organism evidence="1 2">
    <name type="scientific">Lentilactobacillus parafarraginis F0439</name>
    <dbReference type="NCBI Taxonomy" id="797515"/>
    <lineage>
        <taxon>Bacteria</taxon>
        <taxon>Bacillati</taxon>
        <taxon>Bacillota</taxon>
        <taxon>Bacilli</taxon>
        <taxon>Lactobacillales</taxon>
        <taxon>Lactobacillaceae</taxon>
        <taxon>Lentilactobacillus</taxon>
    </lineage>
</organism>
<sequence>MAYLITYDLDNPGQNYKDLIEHLKTYPGWARVTESCWSVTSGKTAKEVRNDLEPFIDNNDRLLVVRLSGEAAWTGLPKDVTDWIHNNV</sequence>
<name>G9ZRP5_9LACO</name>
<protein>
    <submittedName>
        <fullName evidence="1">Uncharacterized protein</fullName>
    </submittedName>
</protein>
<dbReference type="RefSeq" id="WP_008214308.1">
    <property type="nucleotide sequence ID" value="NZ_JH415055.1"/>
</dbReference>
<accession>G9ZRP5</accession>
<dbReference type="HOGENOM" id="CLU_179928_1_0_9"/>
<evidence type="ECO:0000313" key="1">
    <source>
        <dbReference type="EMBL" id="EHL96263.1"/>
    </source>
</evidence>
<comment type="caution">
    <text evidence="1">The sequence shown here is derived from an EMBL/GenBank/DDBJ whole genome shotgun (WGS) entry which is preliminary data.</text>
</comment>
<dbReference type="Proteomes" id="UP000004625">
    <property type="component" value="Unassembled WGS sequence"/>
</dbReference>